<dbReference type="PANTHER" id="PTHR42811">
    <property type="entry name" value="SERINE ACETYLTRANSFERASE"/>
    <property type="match status" value="1"/>
</dbReference>
<organism evidence="6 7">
    <name type="scientific">Salegentibacter holothuriorum</name>
    <dbReference type="NCBI Taxonomy" id="241145"/>
    <lineage>
        <taxon>Bacteria</taxon>
        <taxon>Pseudomonadati</taxon>
        <taxon>Bacteroidota</taxon>
        <taxon>Flavobacteriia</taxon>
        <taxon>Flavobacteriales</taxon>
        <taxon>Flavobacteriaceae</taxon>
        <taxon>Salegentibacter</taxon>
    </lineage>
</organism>
<comment type="catalytic activity">
    <reaction evidence="5">
        <text>L-serine + acetyl-CoA = O-acetyl-L-serine + CoA</text>
        <dbReference type="Rhea" id="RHEA:24560"/>
        <dbReference type="ChEBI" id="CHEBI:33384"/>
        <dbReference type="ChEBI" id="CHEBI:57287"/>
        <dbReference type="ChEBI" id="CHEBI:57288"/>
        <dbReference type="ChEBI" id="CHEBI:58340"/>
        <dbReference type="EC" id="2.3.1.30"/>
    </reaction>
</comment>
<dbReference type="STRING" id="241145.SAMN05660776_0765"/>
<evidence type="ECO:0000256" key="5">
    <source>
        <dbReference type="PIRNR" id="PIRNR000441"/>
    </source>
</evidence>
<reference evidence="7" key="1">
    <citation type="submission" date="2017-02" db="EMBL/GenBank/DDBJ databases">
        <authorList>
            <person name="Varghese N."/>
            <person name="Submissions S."/>
        </authorList>
    </citation>
    <scope>NUCLEOTIDE SEQUENCE [LARGE SCALE GENOMIC DNA]</scope>
    <source>
        <strain evidence="7">DSM 23405</strain>
    </source>
</reference>
<dbReference type="GO" id="GO:0009001">
    <property type="term" value="F:serine O-acetyltransferase activity"/>
    <property type="evidence" value="ECO:0007669"/>
    <property type="project" value="UniProtKB-EC"/>
</dbReference>
<protein>
    <recommendedName>
        <fullName evidence="5">Serine acetyltransferase</fullName>
        <ecNumber evidence="5">2.3.1.30</ecNumber>
    </recommendedName>
</protein>
<keyword evidence="4 5" id="KW-0012">Acyltransferase</keyword>
<dbReference type="RefSeq" id="WP_079719362.1">
    <property type="nucleotide sequence ID" value="NZ_FUYY01000001.1"/>
</dbReference>
<evidence type="ECO:0000256" key="3">
    <source>
        <dbReference type="ARBA" id="ARBA00022737"/>
    </source>
</evidence>
<dbReference type="InterPro" id="IPR045304">
    <property type="entry name" value="LbH_SAT"/>
</dbReference>
<dbReference type="GO" id="GO:0005737">
    <property type="term" value="C:cytoplasm"/>
    <property type="evidence" value="ECO:0007669"/>
    <property type="project" value="InterPro"/>
</dbReference>
<keyword evidence="2 5" id="KW-0808">Transferase</keyword>
<proteinExistence type="inferred from homology"/>
<dbReference type="Proteomes" id="UP000190230">
    <property type="component" value="Unassembled WGS sequence"/>
</dbReference>
<keyword evidence="3" id="KW-0677">Repeat</keyword>
<dbReference type="InterPro" id="IPR005881">
    <property type="entry name" value="Ser_O-AcTrfase"/>
</dbReference>
<gene>
    <name evidence="6" type="ORF">SAMN05660776_0765</name>
</gene>
<keyword evidence="7" id="KW-1185">Reference proteome</keyword>
<evidence type="ECO:0000256" key="4">
    <source>
        <dbReference type="ARBA" id="ARBA00023315"/>
    </source>
</evidence>
<dbReference type="InterPro" id="IPR018357">
    <property type="entry name" value="Hexapep_transf_CS"/>
</dbReference>
<dbReference type="GO" id="GO:0006535">
    <property type="term" value="P:cysteine biosynthetic process from serine"/>
    <property type="evidence" value="ECO:0007669"/>
    <property type="project" value="InterPro"/>
</dbReference>
<sequence>MTVEEIIRKDLYRYAGQDSILKGLRIPGFRYSFLLRKASKFPERSSLKGIIYRRLLKFASHYYGFQIPPETKIGEGLYIGHFGTVIINNMTSIGKNCNLSPNVTIGQANRGSKKGAPIIGDKVWIGTGAVIVGKIKIGSNVLIAPNSFVNMDVPNDSLVIGNPAKIIKKLNPTEGYSNFLI</sequence>
<evidence type="ECO:0000256" key="1">
    <source>
        <dbReference type="ARBA" id="ARBA00007274"/>
    </source>
</evidence>
<accession>A0A1T5APB9</accession>
<dbReference type="Gene3D" id="2.160.10.10">
    <property type="entry name" value="Hexapeptide repeat proteins"/>
    <property type="match status" value="1"/>
</dbReference>
<dbReference type="AlphaFoldDB" id="A0A1T5APB9"/>
<dbReference type="CDD" id="cd03354">
    <property type="entry name" value="LbH_SAT"/>
    <property type="match status" value="1"/>
</dbReference>
<dbReference type="PIRSF" id="PIRSF000441">
    <property type="entry name" value="CysE"/>
    <property type="match status" value="1"/>
</dbReference>
<dbReference type="InterPro" id="IPR001451">
    <property type="entry name" value="Hexapep"/>
</dbReference>
<evidence type="ECO:0000256" key="2">
    <source>
        <dbReference type="ARBA" id="ARBA00022679"/>
    </source>
</evidence>
<name>A0A1T5APB9_9FLAO</name>
<dbReference type="OrthoDB" id="9814490at2"/>
<dbReference type="InterPro" id="IPR011004">
    <property type="entry name" value="Trimer_LpxA-like_sf"/>
</dbReference>
<comment type="similarity">
    <text evidence="1 5">Belongs to the transferase hexapeptide repeat family.</text>
</comment>
<dbReference type="Pfam" id="PF00132">
    <property type="entry name" value="Hexapep"/>
    <property type="match status" value="1"/>
</dbReference>
<dbReference type="EC" id="2.3.1.30" evidence="5"/>
<evidence type="ECO:0000313" key="6">
    <source>
        <dbReference type="EMBL" id="SKB36874.1"/>
    </source>
</evidence>
<dbReference type="EMBL" id="FUYY01000001">
    <property type="protein sequence ID" value="SKB36874.1"/>
    <property type="molecule type" value="Genomic_DNA"/>
</dbReference>
<dbReference type="PROSITE" id="PS00101">
    <property type="entry name" value="HEXAPEP_TRANSFERASES"/>
    <property type="match status" value="1"/>
</dbReference>
<dbReference type="SUPFAM" id="SSF51161">
    <property type="entry name" value="Trimeric LpxA-like enzymes"/>
    <property type="match status" value="1"/>
</dbReference>
<evidence type="ECO:0000313" key="7">
    <source>
        <dbReference type="Proteomes" id="UP000190230"/>
    </source>
</evidence>